<comment type="caution">
    <text evidence="3">The sequence shown here is derived from an EMBL/GenBank/DDBJ whole genome shotgun (WGS) entry which is preliminary data.</text>
</comment>
<keyword evidence="4" id="KW-1185">Reference proteome</keyword>
<keyword evidence="1" id="KW-0175">Coiled coil</keyword>
<dbReference type="OrthoDB" id="201009at2759"/>
<protein>
    <submittedName>
        <fullName evidence="3">Uncharacterized protein</fullName>
    </submittedName>
</protein>
<evidence type="ECO:0000313" key="4">
    <source>
        <dbReference type="Proteomes" id="UP000789595"/>
    </source>
</evidence>
<reference evidence="3" key="1">
    <citation type="submission" date="2021-11" db="EMBL/GenBank/DDBJ databases">
        <authorList>
            <consortium name="Genoscope - CEA"/>
            <person name="William W."/>
        </authorList>
    </citation>
    <scope>NUCLEOTIDE SEQUENCE</scope>
</reference>
<dbReference type="Proteomes" id="UP000789595">
    <property type="component" value="Unassembled WGS sequence"/>
</dbReference>
<proteinExistence type="predicted"/>
<dbReference type="EMBL" id="CAKKNE010000001">
    <property type="protein sequence ID" value="CAH0365683.1"/>
    <property type="molecule type" value="Genomic_DNA"/>
</dbReference>
<feature type="region of interest" description="Disordered" evidence="2">
    <location>
        <begin position="400"/>
        <end position="420"/>
    </location>
</feature>
<sequence>MASLHAASRRRRRRRTLLLLGLAGASRALAPTPPRRWTSLRRTAGCAALSVTAPLATMTPALAALNPNLGTLDPNGPNQGVVIGLDEDAPFRAALGQIKTLLDSLGVEGTVAKVRPAEPDGPVIPRDYEVGLKDGTDRLRACPSNTKCLSGTRGEKKYTPPFVFFDQKGDAVGNLLELLYSAADATVLTAKGNFFNGAGVYVLAELYDGAAIFDVEFQFLPGVLENIVEARILARENAQYTSEAREKELLQVFGKALGWLPLDAQTIRIPGLTEEEKGVISTSALELKYREQFEADMEKADAAVREQMERDRQQIERLKRDINRLLDSISLSEAARYDEYRELRSRTARARQEYEEGVNKRIGGVANDGRYAASQKIQLGNSFSGLINSKDDVTAKIYQNNQQQEDGAPPPPKKKLFGFK</sequence>
<gene>
    <name evidence="3" type="ORF">PECAL_1P21330</name>
</gene>
<dbReference type="AlphaFoldDB" id="A0A8J2S6R3"/>
<evidence type="ECO:0000313" key="3">
    <source>
        <dbReference type="EMBL" id="CAH0365683.1"/>
    </source>
</evidence>
<evidence type="ECO:0000256" key="2">
    <source>
        <dbReference type="SAM" id="MobiDB-lite"/>
    </source>
</evidence>
<feature type="coiled-coil region" evidence="1">
    <location>
        <begin position="290"/>
        <end position="335"/>
    </location>
</feature>
<accession>A0A8J2S6R3</accession>
<evidence type="ECO:0000256" key="1">
    <source>
        <dbReference type="SAM" id="Coils"/>
    </source>
</evidence>
<name>A0A8J2S6R3_9STRA</name>
<organism evidence="3 4">
    <name type="scientific">Pelagomonas calceolata</name>
    <dbReference type="NCBI Taxonomy" id="35677"/>
    <lineage>
        <taxon>Eukaryota</taxon>
        <taxon>Sar</taxon>
        <taxon>Stramenopiles</taxon>
        <taxon>Ochrophyta</taxon>
        <taxon>Pelagophyceae</taxon>
        <taxon>Pelagomonadales</taxon>
        <taxon>Pelagomonadaceae</taxon>
        <taxon>Pelagomonas</taxon>
    </lineage>
</organism>